<accession>A0A914N6V6</accession>
<keyword evidence="1" id="KW-0472">Membrane</keyword>
<dbReference type="AlphaFoldDB" id="A0A914N6V6"/>
<protein>
    <submittedName>
        <fullName evidence="3">Uncharacterized protein</fullName>
    </submittedName>
</protein>
<keyword evidence="1" id="KW-0812">Transmembrane</keyword>
<proteinExistence type="predicted"/>
<dbReference type="WBParaSite" id="Minc3s04269g35899">
    <property type="protein sequence ID" value="Minc3s04269g35899"/>
    <property type="gene ID" value="Minc3s04269g35899"/>
</dbReference>
<keyword evidence="1" id="KW-1133">Transmembrane helix</keyword>
<keyword evidence="2" id="KW-1185">Reference proteome</keyword>
<evidence type="ECO:0000256" key="1">
    <source>
        <dbReference type="SAM" id="Phobius"/>
    </source>
</evidence>
<reference evidence="3" key="1">
    <citation type="submission" date="2022-11" db="UniProtKB">
        <authorList>
            <consortium name="WormBaseParasite"/>
        </authorList>
    </citation>
    <scope>IDENTIFICATION</scope>
</reference>
<organism evidence="2 3">
    <name type="scientific">Meloidogyne incognita</name>
    <name type="common">Southern root-knot nematode worm</name>
    <name type="synonym">Oxyuris incognita</name>
    <dbReference type="NCBI Taxonomy" id="6306"/>
    <lineage>
        <taxon>Eukaryota</taxon>
        <taxon>Metazoa</taxon>
        <taxon>Ecdysozoa</taxon>
        <taxon>Nematoda</taxon>
        <taxon>Chromadorea</taxon>
        <taxon>Rhabditida</taxon>
        <taxon>Tylenchina</taxon>
        <taxon>Tylenchomorpha</taxon>
        <taxon>Tylenchoidea</taxon>
        <taxon>Meloidogynidae</taxon>
        <taxon>Meloidogyninae</taxon>
        <taxon>Meloidogyne</taxon>
        <taxon>Meloidogyne incognita group</taxon>
    </lineage>
</organism>
<name>A0A914N6V6_MELIC</name>
<evidence type="ECO:0000313" key="3">
    <source>
        <dbReference type="WBParaSite" id="Minc3s04269g35899"/>
    </source>
</evidence>
<dbReference type="Proteomes" id="UP000887563">
    <property type="component" value="Unplaced"/>
</dbReference>
<sequence length="146" mass="17007">MREDNQTFCDTGSSKINLKLNLCCHKKNFGNRNDRNFEKEESNYFIKRRRKEEKLSEKEEEKQQNKLINNTRINNLKLKNKRENNLVIINRIKRSNPISTNFYSKPLIFITFGALLALFAFISAVEGSNAKSNEIDVDWTLGTTTG</sequence>
<evidence type="ECO:0000313" key="2">
    <source>
        <dbReference type="Proteomes" id="UP000887563"/>
    </source>
</evidence>
<feature type="transmembrane region" description="Helical" evidence="1">
    <location>
        <begin position="102"/>
        <end position="122"/>
    </location>
</feature>